<evidence type="ECO:0000313" key="1">
    <source>
        <dbReference type="EMBL" id="KAK7006385.1"/>
    </source>
</evidence>
<gene>
    <name evidence="1" type="ORF">R3P38DRAFT_1707827</name>
</gene>
<reference evidence="1 2" key="1">
    <citation type="journal article" date="2024" name="J Genomics">
        <title>Draft genome sequencing and assembly of Favolaschia claudopus CIRM-BRFM 2984 isolated from oak limbs.</title>
        <authorList>
            <person name="Navarro D."/>
            <person name="Drula E."/>
            <person name="Chaduli D."/>
            <person name="Cazenave R."/>
            <person name="Ahrendt S."/>
            <person name="Wang J."/>
            <person name="Lipzen A."/>
            <person name="Daum C."/>
            <person name="Barry K."/>
            <person name="Grigoriev I.V."/>
            <person name="Favel A."/>
            <person name="Rosso M.N."/>
            <person name="Martin F."/>
        </authorList>
    </citation>
    <scope>NUCLEOTIDE SEQUENCE [LARGE SCALE GENOMIC DNA]</scope>
    <source>
        <strain evidence="1 2">CIRM-BRFM 2984</strain>
    </source>
</reference>
<organism evidence="1 2">
    <name type="scientific">Favolaschia claudopus</name>
    <dbReference type="NCBI Taxonomy" id="2862362"/>
    <lineage>
        <taxon>Eukaryota</taxon>
        <taxon>Fungi</taxon>
        <taxon>Dikarya</taxon>
        <taxon>Basidiomycota</taxon>
        <taxon>Agaricomycotina</taxon>
        <taxon>Agaricomycetes</taxon>
        <taxon>Agaricomycetidae</taxon>
        <taxon>Agaricales</taxon>
        <taxon>Marasmiineae</taxon>
        <taxon>Mycenaceae</taxon>
        <taxon>Favolaschia</taxon>
    </lineage>
</organism>
<protein>
    <submittedName>
        <fullName evidence="1">Uncharacterized protein</fullName>
    </submittedName>
</protein>
<proteinExistence type="predicted"/>
<dbReference type="AlphaFoldDB" id="A0AAW0ACK0"/>
<name>A0AAW0ACK0_9AGAR</name>
<dbReference type="EMBL" id="JAWWNJ010000076">
    <property type="protein sequence ID" value="KAK7006385.1"/>
    <property type="molecule type" value="Genomic_DNA"/>
</dbReference>
<keyword evidence="2" id="KW-1185">Reference proteome</keyword>
<dbReference type="Proteomes" id="UP001362999">
    <property type="component" value="Unassembled WGS sequence"/>
</dbReference>
<comment type="caution">
    <text evidence="1">The sequence shown here is derived from an EMBL/GenBank/DDBJ whole genome shotgun (WGS) entry which is preliminary data.</text>
</comment>
<evidence type="ECO:0000313" key="2">
    <source>
        <dbReference type="Proteomes" id="UP001362999"/>
    </source>
</evidence>
<accession>A0AAW0ACK0</accession>
<sequence length="237" mass="26556">MRPLHLILSPFVFHPCPASPLLYYYYQVRYKVQIEPTILRAVLRLASTNSFKFIVDIPHYYSSYDLPTDEITVKTLCHSVPSNSYNKFYPSHPASACLAFLLLRVDPRPFLGSEASMSDALRYSEDPDIRTQCVSTCYVSSLGSSRQRRCFNLNSNFDFLISLFPNYLALLYTPFNSGSNDTIKSTHHPSIVYMPSRKTTASCDTYSISDFLAAPGSSIRFPSPTGLQPGDGVSPGM</sequence>